<evidence type="ECO:0000313" key="3">
    <source>
        <dbReference type="Proteomes" id="UP000290218"/>
    </source>
</evidence>
<dbReference type="OrthoDB" id="9808130at2"/>
<proteinExistence type="predicted"/>
<dbReference type="Proteomes" id="UP000290218">
    <property type="component" value="Unassembled WGS sequence"/>
</dbReference>
<dbReference type="SMART" id="SM00886">
    <property type="entry name" value="Dabb"/>
    <property type="match status" value="1"/>
</dbReference>
<sequence>MLYHCVYFWLKPELTAEQRAEFRRGVESLKGIKAVEKVSIGVPAKTTARPVIDASYDVALIVECKDVAAEAAYQVDPLHLAFVANFKTYWTRVQIYDSE</sequence>
<protein>
    <submittedName>
        <fullName evidence="2">Dabb family protein</fullName>
    </submittedName>
</protein>
<dbReference type="PROSITE" id="PS51502">
    <property type="entry name" value="S_R_A_B_BARREL"/>
    <property type="match status" value="1"/>
</dbReference>
<accession>A0A4Q1C6S7</accession>
<name>A0A4Q1C6S7_9BACT</name>
<dbReference type="Pfam" id="PF07876">
    <property type="entry name" value="Dabb"/>
    <property type="match status" value="1"/>
</dbReference>
<dbReference type="InterPro" id="IPR011008">
    <property type="entry name" value="Dimeric_a/b-barrel"/>
</dbReference>
<dbReference type="Gene3D" id="3.30.70.100">
    <property type="match status" value="1"/>
</dbReference>
<dbReference type="InterPro" id="IPR013097">
    <property type="entry name" value="Dabb"/>
</dbReference>
<dbReference type="EMBL" id="SDHX01000001">
    <property type="protein sequence ID" value="RXK54496.1"/>
    <property type="molecule type" value="Genomic_DNA"/>
</dbReference>
<dbReference type="AlphaFoldDB" id="A0A4Q1C6S7"/>
<organism evidence="2 3">
    <name type="scientific">Oleiharenicola lentus</name>
    <dbReference type="NCBI Taxonomy" id="2508720"/>
    <lineage>
        <taxon>Bacteria</taxon>
        <taxon>Pseudomonadati</taxon>
        <taxon>Verrucomicrobiota</taxon>
        <taxon>Opitutia</taxon>
        <taxon>Opitutales</taxon>
        <taxon>Opitutaceae</taxon>
        <taxon>Oleiharenicola</taxon>
    </lineage>
</organism>
<gene>
    <name evidence="2" type="ORF">ESB00_00930</name>
</gene>
<feature type="domain" description="Stress-response A/B barrel" evidence="1">
    <location>
        <begin position="2"/>
        <end position="98"/>
    </location>
</feature>
<evidence type="ECO:0000259" key="1">
    <source>
        <dbReference type="PROSITE" id="PS51502"/>
    </source>
</evidence>
<evidence type="ECO:0000313" key="2">
    <source>
        <dbReference type="EMBL" id="RXK54496.1"/>
    </source>
</evidence>
<dbReference type="RefSeq" id="WP_129045860.1">
    <property type="nucleotide sequence ID" value="NZ_SDHX01000001.1"/>
</dbReference>
<reference evidence="2 3" key="1">
    <citation type="submission" date="2019-01" db="EMBL/GenBank/DDBJ databases">
        <title>Lacunisphaera sp. strain TWA-58.</title>
        <authorList>
            <person name="Chen W.-M."/>
        </authorList>
    </citation>
    <scope>NUCLEOTIDE SEQUENCE [LARGE SCALE GENOMIC DNA]</scope>
    <source>
        <strain evidence="2 3">TWA-58</strain>
    </source>
</reference>
<dbReference type="SUPFAM" id="SSF54909">
    <property type="entry name" value="Dimeric alpha+beta barrel"/>
    <property type="match status" value="1"/>
</dbReference>
<keyword evidence="3" id="KW-1185">Reference proteome</keyword>
<comment type="caution">
    <text evidence="2">The sequence shown here is derived from an EMBL/GenBank/DDBJ whole genome shotgun (WGS) entry which is preliminary data.</text>
</comment>